<dbReference type="GO" id="GO:0005576">
    <property type="term" value="C:extracellular region"/>
    <property type="evidence" value="ECO:0007669"/>
    <property type="project" value="TreeGrafter"/>
</dbReference>
<comment type="caution">
    <text evidence="8">The sequence shown here is derived from an EMBL/GenBank/DDBJ whole genome shotgun (WGS) entry which is preliminary data.</text>
</comment>
<keyword evidence="9" id="KW-1185">Reference proteome</keyword>
<evidence type="ECO:0000313" key="8">
    <source>
        <dbReference type="EMBL" id="GGO79084.1"/>
    </source>
</evidence>
<evidence type="ECO:0000259" key="7">
    <source>
        <dbReference type="Pfam" id="PF09864"/>
    </source>
</evidence>
<feature type="chain" id="PRO_5037149886" description="Lipoprotein" evidence="5">
    <location>
        <begin position="21"/>
        <end position="199"/>
    </location>
</feature>
<organism evidence="8 9">
    <name type="scientific">Marinobacterium nitratireducens</name>
    <dbReference type="NCBI Taxonomy" id="518897"/>
    <lineage>
        <taxon>Bacteria</taxon>
        <taxon>Pseudomonadati</taxon>
        <taxon>Pseudomonadota</taxon>
        <taxon>Gammaproteobacteria</taxon>
        <taxon>Oceanospirillales</taxon>
        <taxon>Oceanospirillaceae</taxon>
        <taxon>Marinobacterium</taxon>
    </lineage>
</organism>
<evidence type="ECO:0000256" key="2">
    <source>
        <dbReference type="ARBA" id="ARBA00023136"/>
    </source>
</evidence>
<dbReference type="Pfam" id="PF09864">
    <property type="entry name" value="MliC"/>
    <property type="match status" value="1"/>
</dbReference>
<keyword evidence="3" id="KW-0564">Palmitate</keyword>
<dbReference type="Gene3D" id="2.40.128.200">
    <property type="match status" value="1"/>
</dbReference>
<evidence type="ECO:0000256" key="1">
    <source>
        <dbReference type="ARBA" id="ARBA00022729"/>
    </source>
</evidence>
<feature type="domain" description="C-type lysozyme inhibitor" evidence="7">
    <location>
        <begin position="123"/>
        <end position="191"/>
    </location>
</feature>
<dbReference type="InterPro" id="IPR009739">
    <property type="entry name" value="LprI-like_N"/>
</dbReference>
<dbReference type="Proteomes" id="UP000599578">
    <property type="component" value="Unassembled WGS sequence"/>
</dbReference>
<evidence type="ECO:0000256" key="3">
    <source>
        <dbReference type="ARBA" id="ARBA00023139"/>
    </source>
</evidence>
<keyword evidence="2" id="KW-0472">Membrane</keyword>
<dbReference type="EMBL" id="BMLT01000003">
    <property type="protein sequence ID" value="GGO79084.1"/>
    <property type="molecule type" value="Genomic_DNA"/>
</dbReference>
<keyword evidence="1 5" id="KW-0732">Signal</keyword>
<dbReference type="PANTHER" id="PTHR37549:SF1">
    <property type="entry name" value="LIPOPROTEIN LPRI"/>
    <property type="match status" value="1"/>
</dbReference>
<name>A0A917ZCF2_9GAMM</name>
<dbReference type="PANTHER" id="PTHR37549">
    <property type="entry name" value="LIPOPROTEIN LPRI"/>
    <property type="match status" value="1"/>
</dbReference>
<sequence>MKLTAFVLGVVLFSAGLVRAAGEGPSFSCDNVASGSIEDLVCLDAQLSALDRELASVYGQAAEIAVNEQPPVLKAEQRGWIKGRNECWKREDKHACVESEYRHRIAELQARYRLVSGNGPVFFVCDDQPANEVVVTYFETEPATLIAEYGDSVSLMFVQPSGSGAKYEGRNESFWEHQGEAMITWGFEAPTMKCRPREQ</sequence>
<dbReference type="InterPro" id="IPR052755">
    <property type="entry name" value="Lysozyme_Inhibitor_LprI"/>
</dbReference>
<proteinExistence type="predicted"/>
<feature type="domain" description="Lysozyme inhibitor LprI-like N-terminal" evidence="6">
    <location>
        <begin position="29"/>
        <end position="108"/>
    </location>
</feature>
<gene>
    <name evidence="8" type="ORF">GCM10011348_12500</name>
</gene>
<evidence type="ECO:0000256" key="5">
    <source>
        <dbReference type="SAM" id="SignalP"/>
    </source>
</evidence>
<evidence type="ECO:0000256" key="4">
    <source>
        <dbReference type="ARBA" id="ARBA00023288"/>
    </source>
</evidence>
<dbReference type="RefSeq" id="WP_188859562.1">
    <property type="nucleotide sequence ID" value="NZ_BMLT01000003.1"/>
</dbReference>
<dbReference type="Gene3D" id="1.20.1270.180">
    <property type="match status" value="1"/>
</dbReference>
<evidence type="ECO:0008006" key="10">
    <source>
        <dbReference type="Google" id="ProtNLM"/>
    </source>
</evidence>
<dbReference type="SUPFAM" id="SSF141488">
    <property type="entry name" value="YdhA-like"/>
    <property type="match status" value="1"/>
</dbReference>
<accession>A0A917ZCF2</accession>
<evidence type="ECO:0000313" key="9">
    <source>
        <dbReference type="Proteomes" id="UP000599578"/>
    </source>
</evidence>
<feature type="signal peptide" evidence="5">
    <location>
        <begin position="1"/>
        <end position="20"/>
    </location>
</feature>
<dbReference type="Pfam" id="PF07007">
    <property type="entry name" value="LprI"/>
    <property type="match status" value="1"/>
</dbReference>
<dbReference type="AlphaFoldDB" id="A0A917ZCF2"/>
<evidence type="ECO:0000259" key="6">
    <source>
        <dbReference type="Pfam" id="PF07007"/>
    </source>
</evidence>
<dbReference type="InterPro" id="IPR036328">
    <property type="entry name" value="MliC_sf"/>
</dbReference>
<keyword evidence="4" id="KW-0449">Lipoprotein</keyword>
<dbReference type="InterPro" id="IPR018660">
    <property type="entry name" value="MliC"/>
</dbReference>
<protein>
    <recommendedName>
        <fullName evidence="10">Lipoprotein</fullName>
    </recommendedName>
</protein>
<reference evidence="8 9" key="1">
    <citation type="journal article" date="2014" name="Int. J. Syst. Evol. Microbiol.">
        <title>Complete genome sequence of Corynebacterium casei LMG S-19264T (=DSM 44701T), isolated from a smear-ripened cheese.</title>
        <authorList>
            <consortium name="US DOE Joint Genome Institute (JGI-PGF)"/>
            <person name="Walter F."/>
            <person name="Albersmeier A."/>
            <person name="Kalinowski J."/>
            <person name="Ruckert C."/>
        </authorList>
    </citation>
    <scope>NUCLEOTIDE SEQUENCE [LARGE SCALE GENOMIC DNA]</scope>
    <source>
        <strain evidence="8 9">CGMCC 1.7286</strain>
    </source>
</reference>